<evidence type="ECO:0000256" key="17">
    <source>
        <dbReference type="SAM" id="MobiDB-lite"/>
    </source>
</evidence>
<comment type="catalytic activity">
    <reaction evidence="8">
        <text>1-O-hexadecyl-2-acetyl-sn-glycero-3-phosphocholine + H2O = 1-O-hexadecyl-sn-glycero-3-phosphocholine + acetate + H(+)</text>
        <dbReference type="Rhea" id="RHEA:40479"/>
        <dbReference type="ChEBI" id="CHEBI:15377"/>
        <dbReference type="ChEBI" id="CHEBI:15378"/>
        <dbReference type="ChEBI" id="CHEBI:30089"/>
        <dbReference type="ChEBI" id="CHEBI:44811"/>
        <dbReference type="ChEBI" id="CHEBI:64496"/>
    </reaction>
    <physiologicalReaction direction="left-to-right" evidence="8">
        <dbReference type="Rhea" id="RHEA:40480"/>
    </physiologicalReaction>
</comment>
<dbReference type="Gene3D" id="3.40.50.1110">
    <property type="entry name" value="SGNH hydrolase"/>
    <property type="match status" value="1"/>
</dbReference>
<dbReference type="PANTHER" id="PTHR11852">
    <property type="entry name" value="PLATELET-ACTIVATING FACTOR ACETYLHYDROLASE"/>
    <property type="match status" value="1"/>
</dbReference>
<dbReference type="Proteomes" id="UP001652741">
    <property type="component" value="Chromosome ssa05"/>
</dbReference>
<dbReference type="GeneID" id="106605558"/>
<feature type="region of interest" description="Disordered" evidence="17">
    <location>
        <begin position="90"/>
        <end position="131"/>
    </location>
</feature>
<reference evidence="20" key="1">
    <citation type="submission" date="2025-08" db="UniProtKB">
        <authorList>
            <consortium name="RefSeq"/>
        </authorList>
    </citation>
    <scope>IDENTIFICATION</scope>
</reference>
<dbReference type="PANTHER" id="PTHR11852:SF2">
    <property type="entry name" value="PLATELET-ACTIVATING FACTOR ACETYLHYDROLASE IB SUBUNIT ALPHA1"/>
    <property type="match status" value="1"/>
</dbReference>
<evidence type="ECO:0000256" key="9">
    <source>
        <dbReference type="ARBA" id="ARBA00035804"/>
    </source>
</evidence>
<dbReference type="RefSeq" id="XP_045574664.1">
    <property type="nucleotide sequence ID" value="XM_045718708.1"/>
</dbReference>
<evidence type="ECO:0000313" key="20">
    <source>
        <dbReference type="RefSeq" id="XP_045574664.1"/>
    </source>
</evidence>
<dbReference type="InterPro" id="IPR013830">
    <property type="entry name" value="SGNH_hydro"/>
</dbReference>
<evidence type="ECO:0000256" key="7">
    <source>
        <dbReference type="ARBA" id="ARBA00023098"/>
    </source>
</evidence>
<accession>A0ABM3EUB1</accession>
<evidence type="ECO:0000256" key="11">
    <source>
        <dbReference type="ARBA" id="ARBA00044095"/>
    </source>
</evidence>
<evidence type="ECO:0000256" key="4">
    <source>
        <dbReference type="ARBA" id="ARBA00022553"/>
    </source>
</evidence>
<feature type="domain" description="SGNH hydrolase-type esterase" evidence="18">
    <location>
        <begin position="157"/>
        <end position="317"/>
    </location>
</feature>
<evidence type="ECO:0000256" key="10">
    <source>
        <dbReference type="ARBA" id="ARBA00038184"/>
    </source>
</evidence>
<comment type="catalytic activity">
    <reaction evidence="9">
        <text>1-O-hexadecyl-2-acetyl-sn-glycero-3-phosphate + H2O = 1-O-hexadecyl-sn-glycero-3-phosphate + acetate + H(+)</text>
        <dbReference type="Rhea" id="RHEA:41704"/>
        <dbReference type="ChEBI" id="CHEBI:15377"/>
        <dbReference type="ChEBI" id="CHEBI:15378"/>
        <dbReference type="ChEBI" id="CHEBI:30089"/>
        <dbReference type="ChEBI" id="CHEBI:77580"/>
        <dbReference type="ChEBI" id="CHEBI:78385"/>
    </reaction>
    <physiologicalReaction direction="left-to-right" evidence="9">
        <dbReference type="Rhea" id="RHEA:41705"/>
    </physiologicalReaction>
</comment>
<comment type="function">
    <text evidence="14">Alpha1 catalytic subunit of the cytosolic type I platelet-activating factor (PAF) acetylhydrolase (PAF-AH (I)) heterotetrameric enzyme that catalyzes the hydrolyze of the acetyl group at the sn-2 position of PAF and its analogs and modulates the action of PAF. The activity and substrate specificity of PAF-AH (I) are affected by its subunit composition. Both alpha1/alpha1 homodimer (PAFAH1B3/PAFAH1B3 homodimer) and alpha1/alpha2 heterodimer(PAFAH1B3/PAFAH1B2 heterodimer) hydrolyze 1-O-alkyl-2-acetyl-sn-glycero-3-phosphoric acid (AAGPA) more efficiently than PAF, but they have little hydrolytic activity towards 1-O-alkyl-2-acetyl-sn-glycero-3-phosphorylethanolamine (AAGPE). Plays an important role during the development of brain.</text>
</comment>
<protein>
    <recommendedName>
        <fullName evidence="11">Platelet-activating factor acetylhydrolase IB subunit alpha1</fullName>
        <ecNumber evidence="2">3.1.1.47</ecNumber>
    </recommendedName>
    <alternativeName>
        <fullName evidence="13">PAF acetylhydrolase 29 kDa subunit</fullName>
    </alternativeName>
    <alternativeName>
        <fullName evidence="12">PAF-AH subunit gamma</fullName>
    </alternativeName>
</protein>
<keyword evidence="7" id="KW-0443">Lipid metabolism</keyword>
<dbReference type="EC" id="3.1.1.47" evidence="2"/>
<gene>
    <name evidence="20" type="primary">LOC106605558</name>
</gene>
<comment type="similarity">
    <text evidence="10">Belongs to the 'GDSL' lipolytic enzyme family. Platelet-activating factor acetylhydrolase IB beta/gamma subunits subfamily.</text>
</comment>
<evidence type="ECO:0000256" key="2">
    <source>
        <dbReference type="ARBA" id="ARBA00013201"/>
    </source>
</evidence>
<evidence type="ECO:0000256" key="12">
    <source>
        <dbReference type="ARBA" id="ARBA00044294"/>
    </source>
</evidence>
<keyword evidence="3" id="KW-0963">Cytoplasm</keyword>
<evidence type="ECO:0000256" key="14">
    <source>
        <dbReference type="ARBA" id="ARBA00046067"/>
    </source>
</evidence>
<sequence>MIKSTEDSISYCGPQPNTHNRNHIIYRTCRPASICIYDCALPLAGPGCGGSCTEAETSLHAEEVLLQLEAVPLPYGLQQHLPTFRHQVSPAEQWQLQRPAQTRSYHTDRTDKVMSSGDSNPAATPTPGVDTQGDGRWMSLHNHFVSNSKGKEPDVLFVGDSLVQLLHQFEVWRDLFSPLHALNFGVGGDATQHVLWRLSNGELAHISPKVVVLWVGTNNHGHTAEQICGGIMAIVQLIKDKLPKAYTLVLGVLPRGKMPNPLRERNAQVNKLVQEAVSSLPHTSLLNVDPGFVHSDGSISHQDLYDYLHLTPQGYQAVCQPLHAHLKSLLEKQAEN</sequence>
<dbReference type="Pfam" id="PF13472">
    <property type="entry name" value="Lipase_GDSL_2"/>
    <property type="match status" value="1"/>
</dbReference>
<comment type="subcellular location">
    <subcellularLocation>
        <location evidence="1">Cytoplasm</location>
    </subcellularLocation>
</comment>
<evidence type="ECO:0000256" key="3">
    <source>
        <dbReference type="ARBA" id="ARBA00022490"/>
    </source>
</evidence>
<evidence type="ECO:0000256" key="5">
    <source>
        <dbReference type="ARBA" id="ARBA00022801"/>
    </source>
</evidence>
<keyword evidence="5" id="KW-0378">Hydrolase</keyword>
<organism evidence="19 20">
    <name type="scientific">Salmo salar</name>
    <name type="common">Atlantic salmon</name>
    <dbReference type="NCBI Taxonomy" id="8030"/>
    <lineage>
        <taxon>Eukaryota</taxon>
        <taxon>Metazoa</taxon>
        <taxon>Chordata</taxon>
        <taxon>Craniata</taxon>
        <taxon>Vertebrata</taxon>
        <taxon>Euteleostomi</taxon>
        <taxon>Actinopterygii</taxon>
        <taxon>Neopterygii</taxon>
        <taxon>Teleostei</taxon>
        <taxon>Protacanthopterygii</taxon>
        <taxon>Salmoniformes</taxon>
        <taxon>Salmonidae</taxon>
        <taxon>Salmoninae</taxon>
        <taxon>Salmo</taxon>
    </lineage>
</organism>
<evidence type="ECO:0000259" key="18">
    <source>
        <dbReference type="Pfam" id="PF13472"/>
    </source>
</evidence>
<evidence type="ECO:0000313" key="19">
    <source>
        <dbReference type="Proteomes" id="UP001652741"/>
    </source>
</evidence>
<evidence type="ECO:0000256" key="16">
    <source>
        <dbReference type="ARBA" id="ARBA00048078"/>
    </source>
</evidence>
<dbReference type="SUPFAM" id="SSF52266">
    <property type="entry name" value="SGNH hydrolase"/>
    <property type="match status" value="1"/>
</dbReference>
<comment type="catalytic activity">
    <reaction evidence="16">
        <text>a 1-O-alkyl-2-acetyl-sn-glycero-3-phosphocholine + H2O = a 1-O-alkyl-sn-glycero-3-phosphocholine + acetate + H(+)</text>
        <dbReference type="Rhea" id="RHEA:17777"/>
        <dbReference type="ChEBI" id="CHEBI:15377"/>
        <dbReference type="ChEBI" id="CHEBI:15378"/>
        <dbReference type="ChEBI" id="CHEBI:30089"/>
        <dbReference type="ChEBI" id="CHEBI:30909"/>
        <dbReference type="ChEBI" id="CHEBI:36707"/>
        <dbReference type="EC" id="3.1.1.47"/>
    </reaction>
    <physiologicalReaction direction="left-to-right" evidence="16">
        <dbReference type="Rhea" id="RHEA:17778"/>
    </physiologicalReaction>
</comment>
<keyword evidence="4" id="KW-0597">Phosphoprotein</keyword>
<keyword evidence="19" id="KW-1185">Reference proteome</keyword>
<dbReference type="CDD" id="cd01820">
    <property type="entry name" value="PAF_acetylesterase_like"/>
    <property type="match status" value="1"/>
</dbReference>
<name>A0ABM3EUB1_SALSA</name>
<evidence type="ECO:0000256" key="13">
    <source>
        <dbReference type="ARBA" id="ARBA00044307"/>
    </source>
</evidence>
<feature type="compositionally biased region" description="Polar residues" evidence="17">
    <location>
        <begin position="90"/>
        <end position="104"/>
    </location>
</feature>
<evidence type="ECO:0000256" key="15">
    <source>
        <dbReference type="ARBA" id="ARBA00047139"/>
    </source>
</evidence>
<keyword evidence="6" id="KW-0007">Acetylation</keyword>
<evidence type="ECO:0000256" key="1">
    <source>
        <dbReference type="ARBA" id="ARBA00004496"/>
    </source>
</evidence>
<proteinExistence type="inferred from homology"/>
<comment type="subunit">
    <text evidence="15">Forms a catalytic dimer which is either homodimer (alpha1/alpha1 homodimer) or heterodimer with PAFAH1B2 (alpha1/alpha2 heterodimer). Component of the cytosolic (PAF-AH (I)) heterotetrameric enzyme, which is composed of PAFAH1B1 (beta), PAFAH1B2 (alpha2) and PAFAH1B3 (alpha1) subunits. The catalytic activity of the enzyme resides in the alpha1 (PAFAH1B3) and alpha2 (PAFAH1B2) subunits, whereas the beta subunit (PAFAH1B1) has regulatory activity. Trimer formation is not essential for the catalytic activity. Interacts with VLDLR; this interaction may modulate the Reelin pathway.</text>
</comment>
<evidence type="ECO:0000256" key="8">
    <source>
        <dbReference type="ARBA" id="ARBA00023721"/>
    </source>
</evidence>
<evidence type="ECO:0000256" key="6">
    <source>
        <dbReference type="ARBA" id="ARBA00022990"/>
    </source>
</evidence>
<dbReference type="InterPro" id="IPR036514">
    <property type="entry name" value="SGNH_hydro_sf"/>
</dbReference>